<evidence type="ECO:0000313" key="1">
    <source>
        <dbReference type="EMBL" id="KAK7265172.1"/>
    </source>
</evidence>
<dbReference type="EMBL" id="JAYKXN010000008">
    <property type="protein sequence ID" value="KAK7265172.1"/>
    <property type="molecule type" value="Genomic_DNA"/>
</dbReference>
<reference evidence="1 2" key="1">
    <citation type="submission" date="2024-01" db="EMBL/GenBank/DDBJ databases">
        <title>The genomes of 5 underutilized Papilionoideae crops provide insights into root nodulation and disease resistance.</title>
        <authorList>
            <person name="Yuan L."/>
        </authorList>
    </citation>
    <scope>NUCLEOTIDE SEQUENCE [LARGE SCALE GENOMIC DNA]</scope>
    <source>
        <strain evidence="1">LY-2023</strain>
        <tissue evidence="1">Leaf</tissue>
    </source>
</reference>
<evidence type="ECO:0000313" key="2">
    <source>
        <dbReference type="Proteomes" id="UP001359559"/>
    </source>
</evidence>
<sequence length="103" mass="11773">MVQVGVLHFLRGGKIHNGQAQTCSPYLRTLNMEMAIVMARVCFVAQIPQYYEVEANFKGEQQYAMPGILLDDSLCVVCQNPGTKKCSHYKVVRYWFIPFLLLL</sequence>
<protein>
    <submittedName>
        <fullName evidence="1">Uncharacterized protein</fullName>
    </submittedName>
</protein>
<comment type="caution">
    <text evidence="1">The sequence shown here is derived from an EMBL/GenBank/DDBJ whole genome shotgun (WGS) entry which is preliminary data.</text>
</comment>
<keyword evidence="2" id="KW-1185">Reference proteome</keyword>
<accession>A0AAN9EWM7</accession>
<dbReference type="Proteomes" id="UP001359559">
    <property type="component" value="Unassembled WGS sequence"/>
</dbReference>
<proteinExistence type="predicted"/>
<name>A0AAN9EWM7_CLITE</name>
<organism evidence="1 2">
    <name type="scientific">Clitoria ternatea</name>
    <name type="common">Butterfly pea</name>
    <dbReference type="NCBI Taxonomy" id="43366"/>
    <lineage>
        <taxon>Eukaryota</taxon>
        <taxon>Viridiplantae</taxon>
        <taxon>Streptophyta</taxon>
        <taxon>Embryophyta</taxon>
        <taxon>Tracheophyta</taxon>
        <taxon>Spermatophyta</taxon>
        <taxon>Magnoliopsida</taxon>
        <taxon>eudicotyledons</taxon>
        <taxon>Gunneridae</taxon>
        <taxon>Pentapetalae</taxon>
        <taxon>rosids</taxon>
        <taxon>fabids</taxon>
        <taxon>Fabales</taxon>
        <taxon>Fabaceae</taxon>
        <taxon>Papilionoideae</taxon>
        <taxon>50 kb inversion clade</taxon>
        <taxon>NPAAA clade</taxon>
        <taxon>indigoferoid/millettioid clade</taxon>
        <taxon>Phaseoleae</taxon>
        <taxon>Clitoria</taxon>
    </lineage>
</organism>
<gene>
    <name evidence="1" type="ORF">RJT34_32788</name>
</gene>
<dbReference type="AlphaFoldDB" id="A0AAN9EWM7"/>